<evidence type="ECO:0000313" key="2">
    <source>
        <dbReference type="Proteomes" id="UP000484842"/>
    </source>
</evidence>
<dbReference type="Pfam" id="PF02566">
    <property type="entry name" value="OsmC"/>
    <property type="match status" value="1"/>
</dbReference>
<sequence>MKISALVQSSAGHHEVTLRTDGHIQALAVPPRPSGVGSGVNGGELLFLALATCYCNDVYREAAKRGLTVERVEVEVSGDFGAEGEPARNVTYRVRVAAPHDEAEVQALLLHTDRVAEIQNTLRVGVPVTLTDVQIERR</sequence>
<protein>
    <submittedName>
        <fullName evidence="1">OsmC family protein</fullName>
    </submittedName>
</protein>
<reference evidence="1 2" key="1">
    <citation type="submission" date="2019-10" db="EMBL/GenBank/DDBJ databases">
        <title>Deinococcus sp. isolated from soil.</title>
        <authorList>
            <person name="Li Y."/>
            <person name="Wang J."/>
        </authorList>
    </citation>
    <scope>NUCLEOTIDE SEQUENCE [LARGE SCALE GENOMIC DNA]</scope>
    <source>
        <strain evidence="1 2">SDU3-2</strain>
    </source>
</reference>
<organism evidence="1 2">
    <name type="scientific">Deinococcus terrestris</name>
    <dbReference type="NCBI Taxonomy" id="2651870"/>
    <lineage>
        <taxon>Bacteria</taxon>
        <taxon>Thermotogati</taxon>
        <taxon>Deinococcota</taxon>
        <taxon>Deinococci</taxon>
        <taxon>Deinococcales</taxon>
        <taxon>Deinococcaceae</taxon>
        <taxon>Deinococcus</taxon>
    </lineage>
</organism>
<accession>A0A7X1NSV9</accession>
<dbReference type="InterPro" id="IPR003718">
    <property type="entry name" value="OsmC/Ohr_fam"/>
</dbReference>
<dbReference type="EMBL" id="WBSL01000001">
    <property type="protein sequence ID" value="MPY65093.1"/>
    <property type="molecule type" value="Genomic_DNA"/>
</dbReference>
<gene>
    <name evidence="1" type="ORF">F8S09_00070</name>
</gene>
<proteinExistence type="predicted"/>
<dbReference type="Gene3D" id="3.30.300.20">
    <property type="match status" value="1"/>
</dbReference>
<comment type="caution">
    <text evidence="1">The sequence shown here is derived from an EMBL/GenBank/DDBJ whole genome shotgun (WGS) entry which is preliminary data.</text>
</comment>
<evidence type="ECO:0000313" key="1">
    <source>
        <dbReference type="EMBL" id="MPY65093.1"/>
    </source>
</evidence>
<dbReference type="AlphaFoldDB" id="A0A7X1NSV9"/>
<dbReference type="SUPFAM" id="SSF82784">
    <property type="entry name" value="OsmC-like"/>
    <property type="match status" value="1"/>
</dbReference>
<name>A0A7X1NSV9_9DEIO</name>
<dbReference type="InterPro" id="IPR036102">
    <property type="entry name" value="OsmC/Ohrsf"/>
</dbReference>
<keyword evidence="2" id="KW-1185">Reference proteome</keyword>
<dbReference type="InterPro" id="IPR015946">
    <property type="entry name" value="KH_dom-like_a/b"/>
</dbReference>
<dbReference type="RefSeq" id="WP_152867894.1">
    <property type="nucleotide sequence ID" value="NZ_WBSL01000001.1"/>
</dbReference>
<dbReference type="Proteomes" id="UP000484842">
    <property type="component" value="Unassembled WGS sequence"/>
</dbReference>